<feature type="binding site" description="axial binding residue" evidence="10">
    <location>
        <position position="406"/>
    </location>
    <ligand>
        <name>heme</name>
        <dbReference type="ChEBI" id="CHEBI:30413"/>
    </ligand>
    <ligandPart>
        <name>Fe</name>
        <dbReference type="ChEBI" id="CHEBI:18248"/>
    </ligandPart>
</feature>
<evidence type="ECO:0000256" key="7">
    <source>
        <dbReference type="ARBA" id="ARBA00022989"/>
    </source>
</evidence>
<evidence type="ECO:0000256" key="9">
    <source>
        <dbReference type="ARBA" id="ARBA00023136"/>
    </source>
</evidence>
<keyword evidence="6 10" id="KW-0479">Metal-binding</keyword>
<comment type="similarity">
    <text evidence="3">Belongs to the cytochrome P450 family.</text>
</comment>
<evidence type="ECO:0000313" key="11">
    <source>
        <dbReference type="EMBL" id="KAF7721598.1"/>
    </source>
</evidence>
<dbReference type="GO" id="GO:0004497">
    <property type="term" value="F:monooxygenase activity"/>
    <property type="evidence" value="ECO:0007669"/>
    <property type="project" value="UniProtKB-KW"/>
</dbReference>
<evidence type="ECO:0008006" key="13">
    <source>
        <dbReference type="Google" id="ProtNLM"/>
    </source>
</evidence>
<dbReference type="OrthoDB" id="1844152at2759"/>
<evidence type="ECO:0000313" key="12">
    <source>
        <dbReference type="Proteomes" id="UP000605846"/>
    </source>
</evidence>
<sequence>MSPPKIPFSLPFFGHVLYIFIFSDRFIDWCTKTYGELFDIDLMSKTITVAAGQCALEVMKADHHVLSLPEGTFKDMLYFDYACDHLAFDVLVEGVPRILRRAIHKSKMPEYTECMIVHFNRTVDCFLPHTDTAILEDPKRFFQELTINMGTHCLLGREMETDSALVTHIHHFFTSIMQNADWLYALPQISHGILKPFLHDARYYRKLVDIHLFHIIHRRQAKMAKAAAQEGSYTLEGDLLQGLLEYTKLDGTRYSDEQLVQGLTLVLFAAIHTTSLNMAMAFYWLLSRPDLKERLELEIKESVGDGEVSEKTLDEMQFLDSFLHATLHHSQDVLNIGKKALQDYTFFNGYHVPKGRTIKTTNQHLNLGPKAGVPTAEKLKPLLIRKHPLTTPAKDFVTFGMGKNVCPGRFMAVQQIKIALILLLQKYDITTVSGRVPQPIHYRGGIMAEACNEPLLLKKKK</sequence>
<keyword evidence="5" id="KW-0812">Transmembrane</keyword>
<dbReference type="PANTHER" id="PTHR46206:SF5">
    <property type="entry name" value="P450, PUTATIVE (EUROFUNG)-RELATED"/>
    <property type="match status" value="1"/>
</dbReference>
<evidence type="ECO:0000256" key="6">
    <source>
        <dbReference type="ARBA" id="ARBA00022723"/>
    </source>
</evidence>
<dbReference type="Pfam" id="PF00067">
    <property type="entry name" value="p450"/>
    <property type="match status" value="1"/>
</dbReference>
<evidence type="ECO:0000256" key="5">
    <source>
        <dbReference type="ARBA" id="ARBA00022692"/>
    </source>
</evidence>
<comment type="subcellular location">
    <subcellularLocation>
        <location evidence="2">Membrane</location>
    </subcellularLocation>
</comment>
<proteinExistence type="inferred from homology"/>
<gene>
    <name evidence="11" type="ORF">EC973_004371</name>
</gene>
<evidence type="ECO:0000256" key="4">
    <source>
        <dbReference type="ARBA" id="ARBA00022617"/>
    </source>
</evidence>
<evidence type="ECO:0000256" key="2">
    <source>
        <dbReference type="ARBA" id="ARBA00004370"/>
    </source>
</evidence>
<dbReference type="GO" id="GO:0005506">
    <property type="term" value="F:iron ion binding"/>
    <property type="evidence" value="ECO:0007669"/>
    <property type="project" value="InterPro"/>
</dbReference>
<keyword evidence="8" id="KW-0560">Oxidoreductase</keyword>
<comment type="caution">
    <text evidence="11">The sequence shown here is derived from an EMBL/GenBank/DDBJ whole genome shotgun (WGS) entry which is preliminary data.</text>
</comment>
<keyword evidence="8" id="KW-0503">Monooxygenase</keyword>
<evidence type="ECO:0000256" key="3">
    <source>
        <dbReference type="ARBA" id="ARBA00010617"/>
    </source>
</evidence>
<evidence type="ECO:0000256" key="8">
    <source>
        <dbReference type="ARBA" id="ARBA00023033"/>
    </source>
</evidence>
<evidence type="ECO:0000256" key="10">
    <source>
        <dbReference type="PIRSR" id="PIRSR602401-1"/>
    </source>
</evidence>
<keyword evidence="4 10" id="KW-0349">Heme</keyword>
<dbReference type="PRINTS" id="PR00463">
    <property type="entry name" value="EP450I"/>
</dbReference>
<reference evidence="11" key="1">
    <citation type="submission" date="2020-01" db="EMBL/GenBank/DDBJ databases">
        <title>Genome Sequencing of Three Apophysomyces-Like Fungal Strains Confirms a Novel Fungal Genus in the Mucoromycota with divergent Burkholderia-like Endosymbiotic Bacteria.</title>
        <authorList>
            <person name="Stajich J.E."/>
            <person name="Macias A.M."/>
            <person name="Carter-House D."/>
            <person name="Lovett B."/>
            <person name="Kasson L.R."/>
            <person name="Berry K."/>
            <person name="Grigoriev I."/>
            <person name="Chang Y."/>
            <person name="Spatafora J."/>
            <person name="Kasson M.T."/>
        </authorList>
    </citation>
    <scope>NUCLEOTIDE SEQUENCE</scope>
    <source>
        <strain evidence="11">NRRL A-21654</strain>
    </source>
</reference>
<keyword evidence="9" id="KW-0472">Membrane</keyword>
<organism evidence="11 12">
    <name type="scientific">Apophysomyces ossiformis</name>
    <dbReference type="NCBI Taxonomy" id="679940"/>
    <lineage>
        <taxon>Eukaryota</taxon>
        <taxon>Fungi</taxon>
        <taxon>Fungi incertae sedis</taxon>
        <taxon>Mucoromycota</taxon>
        <taxon>Mucoromycotina</taxon>
        <taxon>Mucoromycetes</taxon>
        <taxon>Mucorales</taxon>
        <taxon>Mucorineae</taxon>
        <taxon>Mucoraceae</taxon>
        <taxon>Apophysomyces</taxon>
    </lineage>
</organism>
<dbReference type="Gene3D" id="1.10.630.10">
    <property type="entry name" value="Cytochrome P450"/>
    <property type="match status" value="1"/>
</dbReference>
<keyword evidence="12" id="KW-1185">Reference proteome</keyword>
<dbReference type="GO" id="GO:0016020">
    <property type="term" value="C:membrane"/>
    <property type="evidence" value="ECO:0007669"/>
    <property type="project" value="UniProtKB-SubCell"/>
</dbReference>
<keyword evidence="7" id="KW-1133">Transmembrane helix</keyword>
<dbReference type="Proteomes" id="UP000605846">
    <property type="component" value="Unassembled WGS sequence"/>
</dbReference>
<protein>
    <recommendedName>
        <fullName evidence="13">Cytochrome P450</fullName>
    </recommendedName>
</protein>
<dbReference type="GO" id="GO:0020037">
    <property type="term" value="F:heme binding"/>
    <property type="evidence" value="ECO:0007669"/>
    <property type="project" value="InterPro"/>
</dbReference>
<dbReference type="InterPro" id="IPR001128">
    <property type="entry name" value="Cyt_P450"/>
</dbReference>
<dbReference type="InterPro" id="IPR002401">
    <property type="entry name" value="Cyt_P450_E_grp-I"/>
</dbReference>
<comment type="cofactor">
    <cofactor evidence="1 10">
        <name>heme</name>
        <dbReference type="ChEBI" id="CHEBI:30413"/>
    </cofactor>
</comment>
<dbReference type="InterPro" id="IPR036396">
    <property type="entry name" value="Cyt_P450_sf"/>
</dbReference>
<evidence type="ECO:0000256" key="1">
    <source>
        <dbReference type="ARBA" id="ARBA00001971"/>
    </source>
</evidence>
<dbReference type="PANTHER" id="PTHR46206">
    <property type="entry name" value="CYTOCHROME P450"/>
    <property type="match status" value="1"/>
</dbReference>
<dbReference type="EMBL" id="JABAYA010000249">
    <property type="protein sequence ID" value="KAF7721598.1"/>
    <property type="molecule type" value="Genomic_DNA"/>
</dbReference>
<dbReference type="AlphaFoldDB" id="A0A8H7BGW1"/>
<name>A0A8H7BGW1_9FUNG</name>
<dbReference type="SUPFAM" id="SSF48264">
    <property type="entry name" value="Cytochrome P450"/>
    <property type="match status" value="1"/>
</dbReference>
<accession>A0A8H7BGW1</accession>
<keyword evidence="10" id="KW-0408">Iron</keyword>
<dbReference type="GO" id="GO:0016705">
    <property type="term" value="F:oxidoreductase activity, acting on paired donors, with incorporation or reduction of molecular oxygen"/>
    <property type="evidence" value="ECO:0007669"/>
    <property type="project" value="InterPro"/>
</dbReference>